<dbReference type="AlphaFoldDB" id="D8S5N8"/>
<dbReference type="GO" id="GO:0010447">
    <property type="term" value="P:response to acidic pH"/>
    <property type="evidence" value="ECO:0007669"/>
    <property type="project" value="InterPro"/>
</dbReference>
<dbReference type="Gramene" id="EFJ20089">
    <property type="protein sequence ID" value="EFJ20089"/>
    <property type="gene ID" value="SELMODRAFT_58350"/>
</dbReference>
<evidence type="ECO:0000256" key="8">
    <source>
        <dbReference type="ARBA" id="ARBA00023242"/>
    </source>
</evidence>
<evidence type="ECO:0000259" key="11">
    <source>
        <dbReference type="PROSITE" id="PS50157"/>
    </source>
</evidence>
<dbReference type="InterPro" id="IPR036236">
    <property type="entry name" value="Znf_C2H2_sf"/>
</dbReference>
<evidence type="ECO:0000313" key="13">
    <source>
        <dbReference type="Proteomes" id="UP000001514"/>
    </source>
</evidence>
<accession>D8S5N8</accession>
<evidence type="ECO:0000313" key="12">
    <source>
        <dbReference type="EMBL" id="EFJ20089.1"/>
    </source>
</evidence>
<dbReference type="Proteomes" id="UP000001514">
    <property type="component" value="Unassembled WGS sequence"/>
</dbReference>
<keyword evidence="6" id="KW-0805">Transcription regulation</keyword>
<dbReference type="InterPro" id="IPR058196">
    <property type="entry name" value="zf-C2H2_STOP1/2_C"/>
</dbReference>
<evidence type="ECO:0000256" key="6">
    <source>
        <dbReference type="ARBA" id="ARBA00023015"/>
    </source>
</evidence>
<evidence type="ECO:0000256" key="1">
    <source>
        <dbReference type="ARBA" id="ARBA00004123"/>
    </source>
</evidence>
<dbReference type="Pfam" id="PF23115">
    <property type="entry name" value="zf-C2H2_STOP2_3rd"/>
    <property type="match status" value="1"/>
</dbReference>
<keyword evidence="2" id="KW-0479">Metal-binding</keyword>
<dbReference type="Pfam" id="PF00096">
    <property type="entry name" value="zf-C2H2"/>
    <property type="match status" value="1"/>
</dbReference>
<name>D8S5N8_SELML</name>
<dbReference type="InterPro" id="IPR044300">
    <property type="entry name" value="STOP1/2"/>
</dbReference>
<dbReference type="PROSITE" id="PS50157">
    <property type="entry name" value="ZINC_FINGER_C2H2_2"/>
    <property type="match status" value="1"/>
</dbReference>
<evidence type="ECO:0000256" key="10">
    <source>
        <dbReference type="SAM" id="MobiDB-lite"/>
    </source>
</evidence>
<keyword evidence="4 9" id="KW-0863">Zinc-finger</keyword>
<dbReference type="Pfam" id="PF23118">
    <property type="entry name" value="zf-C2H2_STOP2_C"/>
    <property type="match status" value="1"/>
</dbReference>
<dbReference type="eggNOG" id="KOG1721">
    <property type="taxonomic scope" value="Eukaryota"/>
</dbReference>
<dbReference type="HOGENOM" id="CLU_138940_0_0_1"/>
<evidence type="ECO:0000256" key="4">
    <source>
        <dbReference type="ARBA" id="ARBA00022771"/>
    </source>
</evidence>
<keyword evidence="3" id="KW-0677">Repeat</keyword>
<keyword evidence="13" id="KW-1185">Reference proteome</keyword>
<feature type="non-terminal residue" evidence="12">
    <location>
        <position position="172"/>
    </location>
</feature>
<feature type="region of interest" description="Disordered" evidence="10">
    <location>
        <begin position="47"/>
        <end position="71"/>
    </location>
</feature>
<evidence type="ECO:0000256" key="9">
    <source>
        <dbReference type="PROSITE-ProRule" id="PRU00042"/>
    </source>
</evidence>
<dbReference type="SMART" id="SM00355">
    <property type="entry name" value="ZnF_C2H2"/>
    <property type="match status" value="3"/>
</dbReference>
<gene>
    <name evidence="12" type="ORF">SELMODRAFT_58350</name>
</gene>
<dbReference type="PANTHER" id="PTHR46352">
    <property type="entry name" value="PROTEIN SENSITIVE TO PROTON RHIZOTOXICITY 1"/>
    <property type="match status" value="1"/>
</dbReference>
<evidence type="ECO:0000256" key="2">
    <source>
        <dbReference type="ARBA" id="ARBA00022723"/>
    </source>
</evidence>
<feature type="non-terminal residue" evidence="12">
    <location>
        <position position="1"/>
    </location>
</feature>
<keyword evidence="5" id="KW-0862">Zinc</keyword>
<comment type="subcellular location">
    <subcellularLocation>
        <location evidence="1">Nucleus</location>
    </subcellularLocation>
</comment>
<feature type="compositionally biased region" description="Basic and acidic residues" evidence="10">
    <location>
        <begin position="56"/>
        <end position="68"/>
    </location>
</feature>
<dbReference type="InterPro" id="IPR059161">
    <property type="entry name" value="Znf-C2H2_STOP1/2_3rd"/>
</dbReference>
<evidence type="ECO:0000256" key="3">
    <source>
        <dbReference type="ARBA" id="ARBA00022737"/>
    </source>
</evidence>
<dbReference type="STRING" id="88036.D8S5N8"/>
<dbReference type="KEGG" id="smo:SELMODRAFT_58350"/>
<dbReference type="PANTHER" id="PTHR46352:SF1">
    <property type="entry name" value="PROTEIN SENSITIVE TO PROTON RHIZOTOXICITY 1"/>
    <property type="match status" value="1"/>
</dbReference>
<proteinExistence type="predicted"/>
<protein>
    <recommendedName>
        <fullName evidence="11">C2H2-type domain-containing protein</fullName>
    </recommendedName>
</protein>
<dbReference type="FunFam" id="3.30.160.60:FF:000100">
    <property type="entry name" value="Zinc finger 45-like"/>
    <property type="match status" value="1"/>
</dbReference>
<feature type="domain" description="C2H2-type" evidence="11">
    <location>
        <begin position="21"/>
        <end position="48"/>
    </location>
</feature>
<dbReference type="SUPFAM" id="SSF57667">
    <property type="entry name" value="beta-beta-alpha zinc fingers"/>
    <property type="match status" value="1"/>
</dbReference>
<evidence type="ECO:0000256" key="5">
    <source>
        <dbReference type="ARBA" id="ARBA00022833"/>
    </source>
</evidence>
<dbReference type="GO" id="GO:0008270">
    <property type="term" value="F:zinc ion binding"/>
    <property type="evidence" value="ECO:0007669"/>
    <property type="project" value="UniProtKB-KW"/>
</dbReference>
<dbReference type="PROSITE" id="PS00028">
    <property type="entry name" value="ZINC_FINGER_C2H2_1"/>
    <property type="match status" value="1"/>
</dbReference>
<dbReference type="InterPro" id="IPR013087">
    <property type="entry name" value="Znf_C2H2_type"/>
</dbReference>
<dbReference type="Pfam" id="PF22995">
    <property type="entry name" value="C2CH-3rd_BIRD-IDD"/>
    <property type="match status" value="1"/>
</dbReference>
<keyword evidence="7" id="KW-0804">Transcription</keyword>
<dbReference type="EMBL" id="GL377603">
    <property type="protein sequence ID" value="EFJ20089.1"/>
    <property type="molecule type" value="Genomic_DNA"/>
</dbReference>
<dbReference type="InParanoid" id="D8S5N8"/>
<dbReference type="InterPro" id="IPR055187">
    <property type="entry name" value="C2CH-3rd_BIRD-IDD"/>
</dbReference>
<reference evidence="12 13" key="1">
    <citation type="journal article" date="2011" name="Science">
        <title>The Selaginella genome identifies genetic changes associated with the evolution of vascular plants.</title>
        <authorList>
            <person name="Banks J.A."/>
            <person name="Nishiyama T."/>
            <person name="Hasebe M."/>
            <person name="Bowman J.L."/>
            <person name="Gribskov M."/>
            <person name="dePamphilis C."/>
            <person name="Albert V.A."/>
            <person name="Aono N."/>
            <person name="Aoyama T."/>
            <person name="Ambrose B.A."/>
            <person name="Ashton N.W."/>
            <person name="Axtell M.J."/>
            <person name="Barker E."/>
            <person name="Barker M.S."/>
            <person name="Bennetzen J.L."/>
            <person name="Bonawitz N.D."/>
            <person name="Chapple C."/>
            <person name="Cheng C."/>
            <person name="Correa L.G."/>
            <person name="Dacre M."/>
            <person name="DeBarry J."/>
            <person name="Dreyer I."/>
            <person name="Elias M."/>
            <person name="Engstrom E.M."/>
            <person name="Estelle M."/>
            <person name="Feng L."/>
            <person name="Finet C."/>
            <person name="Floyd S.K."/>
            <person name="Frommer W.B."/>
            <person name="Fujita T."/>
            <person name="Gramzow L."/>
            <person name="Gutensohn M."/>
            <person name="Harholt J."/>
            <person name="Hattori M."/>
            <person name="Heyl A."/>
            <person name="Hirai T."/>
            <person name="Hiwatashi Y."/>
            <person name="Ishikawa M."/>
            <person name="Iwata M."/>
            <person name="Karol K.G."/>
            <person name="Koehler B."/>
            <person name="Kolukisaoglu U."/>
            <person name="Kubo M."/>
            <person name="Kurata T."/>
            <person name="Lalonde S."/>
            <person name="Li K."/>
            <person name="Li Y."/>
            <person name="Litt A."/>
            <person name="Lyons E."/>
            <person name="Manning G."/>
            <person name="Maruyama T."/>
            <person name="Michael T.P."/>
            <person name="Mikami K."/>
            <person name="Miyazaki S."/>
            <person name="Morinaga S."/>
            <person name="Murata T."/>
            <person name="Mueller-Roeber B."/>
            <person name="Nelson D.R."/>
            <person name="Obara M."/>
            <person name="Oguri Y."/>
            <person name="Olmstead R.G."/>
            <person name="Onodera N."/>
            <person name="Petersen B.L."/>
            <person name="Pils B."/>
            <person name="Prigge M."/>
            <person name="Rensing S.A."/>
            <person name="Riano-Pachon D.M."/>
            <person name="Roberts A.W."/>
            <person name="Sato Y."/>
            <person name="Scheller H.V."/>
            <person name="Schulz B."/>
            <person name="Schulz C."/>
            <person name="Shakirov E.V."/>
            <person name="Shibagaki N."/>
            <person name="Shinohara N."/>
            <person name="Shippen D.E."/>
            <person name="Soerensen I."/>
            <person name="Sotooka R."/>
            <person name="Sugimoto N."/>
            <person name="Sugita M."/>
            <person name="Sumikawa N."/>
            <person name="Tanurdzic M."/>
            <person name="Theissen G."/>
            <person name="Ulvskov P."/>
            <person name="Wakazuki S."/>
            <person name="Weng J.K."/>
            <person name="Willats W.W."/>
            <person name="Wipf D."/>
            <person name="Wolf P.G."/>
            <person name="Yang L."/>
            <person name="Zimmer A.D."/>
            <person name="Zhu Q."/>
            <person name="Mitros T."/>
            <person name="Hellsten U."/>
            <person name="Loque D."/>
            <person name="Otillar R."/>
            <person name="Salamov A."/>
            <person name="Schmutz J."/>
            <person name="Shapiro H."/>
            <person name="Lindquist E."/>
            <person name="Lucas S."/>
            <person name="Rokhsar D."/>
            <person name="Grigoriev I.V."/>
        </authorList>
    </citation>
    <scope>NUCLEOTIDE SEQUENCE [LARGE SCALE GENOMIC DNA]</scope>
</reference>
<evidence type="ECO:0000256" key="7">
    <source>
        <dbReference type="ARBA" id="ARBA00023163"/>
    </source>
</evidence>
<sequence>SQDSYELIELDAMEILAEHTHFCEICGKGFKRDANLRMHMRGHGDEYKTPAALARPKGDEEHRSDGKRKVSSPKFLPKRYSCPYLGCKRNRQHKKFVPLKTVLCVKNHYRRSHCPKLLTCTRCRVKRFAVLADLKTHEKHCGREKWQCSCGTTFSRKDKLLGHISLFVGHKP</sequence>
<dbReference type="GO" id="GO:0010044">
    <property type="term" value="P:response to aluminum ion"/>
    <property type="evidence" value="ECO:0007669"/>
    <property type="project" value="InterPro"/>
</dbReference>
<keyword evidence="8" id="KW-0539">Nucleus</keyword>
<organism evidence="13">
    <name type="scientific">Selaginella moellendorffii</name>
    <name type="common">Spikemoss</name>
    <dbReference type="NCBI Taxonomy" id="88036"/>
    <lineage>
        <taxon>Eukaryota</taxon>
        <taxon>Viridiplantae</taxon>
        <taxon>Streptophyta</taxon>
        <taxon>Embryophyta</taxon>
        <taxon>Tracheophyta</taxon>
        <taxon>Lycopodiopsida</taxon>
        <taxon>Selaginellales</taxon>
        <taxon>Selaginellaceae</taxon>
        <taxon>Selaginella</taxon>
    </lineage>
</organism>
<dbReference type="Gene3D" id="3.30.160.60">
    <property type="entry name" value="Classic Zinc Finger"/>
    <property type="match status" value="2"/>
</dbReference>